<dbReference type="Pfam" id="PF03568">
    <property type="entry name" value="Separin_C"/>
    <property type="match status" value="1"/>
</dbReference>
<dbReference type="EC" id="3.4.22.49" evidence="2"/>
<dbReference type="InterPro" id="IPR005314">
    <property type="entry name" value="Peptidase_C50"/>
</dbReference>
<dbReference type="AlphaFoldDB" id="A0A0T6BBP9"/>
<dbReference type="EMBL" id="LJIG01002200">
    <property type="protein sequence ID" value="KRT84740.1"/>
    <property type="molecule type" value="Genomic_DNA"/>
</dbReference>
<dbReference type="PANTHER" id="PTHR12792:SF0">
    <property type="entry name" value="SEPARIN"/>
    <property type="match status" value="1"/>
</dbReference>
<evidence type="ECO:0000313" key="7">
    <source>
        <dbReference type="Proteomes" id="UP000051574"/>
    </source>
</evidence>
<dbReference type="GO" id="GO:0006508">
    <property type="term" value="P:proteolysis"/>
    <property type="evidence" value="ECO:0007669"/>
    <property type="project" value="InterPro"/>
</dbReference>
<dbReference type="GO" id="GO:0072686">
    <property type="term" value="C:mitotic spindle"/>
    <property type="evidence" value="ECO:0007669"/>
    <property type="project" value="TreeGrafter"/>
</dbReference>
<dbReference type="PROSITE" id="PS51700">
    <property type="entry name" value="SEPARIN"/>
    <property type="match status" value="1"/>
</dbReference>
<dbReference type="PANTHER" id="PTHR12792">
    <property type="entry name" value="EXTRA SPINDLE POLES 1-RELATED"/>
    <property type="match status" value="1"/>
</dbReference>
<evidence type="ECO:0000256" key="1">
    <source>
        <dbReference type="ARBA" id="ARBA00000451"/>
    </source>
</evidence>
<dbReference type="GO" id="GO:0051307">
    <property type="term" value="P:meiotic chromosome separation"/>
    <property type="evidence" value="ECO:0007669"/>
    <property type="project" value="TreeGrafter"/>
</dbReference>
<dbReference type="InterPro" id="IPR030397">
    <property type="entry name" value="SEPARIN_core_dom"/>
</dbReference>
<gene>
    <name evidence="6" type="ORF">AMK59_2552</name>
</gene>
<evidence type="ECO:0000313" key="6">
    <source>
        <dbReference type="EMBL" id="KRT84740.1"/>
    </source>
</evidence>
<keyword evidence="7" id="KW-1185">Reference proteome</keyword>
<organism evidence="6 7">
    <name type="scientific">Oryctes borbonicus</name>
    <dbReference type="NCBI Taxonomy" id="1629725"/>
    <lineage>
        <taxon>Eukaryota</taxon>
        <taxon>Metazoa</taxon>
        <taxon>Ecdysozoa</taxon>
        <taxon>Arthropoda</taxon>
        <taxon>Hexapoda</taxon>
        <taxon>Insecta</taxon>
        <taxon>Pterygota</taxon>
        <taxon>Neoptera</taxon>
        <taxon>Endopterygota</taxon>
        <taxon>Coleoptera</taxon>
        <taxon>Polyphaga</taxon>
        <taxon>Scarabaeiformia</taxon>
        <taxon>Scarabaeidae</taxon>
        <taxon>Dynastinae</taxon>
        <taxon>Oryctes</taxon>
    </lineage>
</organism>
<name>A0A0T6BBP9_9SCAR</name>
<protein>
    <recommendedName>
        <fullName evidence="2">separase</fullName>
        <ecNumber evidence="2">3.4.22.49</ecNumber>
    </recommendedName>
</protein>
<evidence type="ECO:0000256" key="3">
    <source>
        <dbReference type="ARBA" id="ARBA00022801"/>
    </source>
</evidence>
<proteinExistence type="predicted"/>
<dbReference type="Proteomes" id="UP000051574">
    <property type="component" value="Unassembled WGS sequence"/>
</dbReference>
<feature type="domain" description="Peptidase C50" evidence="5">
    <location>
        <begin position="379"/>
        <end position="454"/>
    </location>
</feature>
<evidence type="ECO:0000256" key="4">
    <source>
        <dbReference type="ARBA" id="ARBA00022829"/>
    </source>
</evidence>
<sequence length="454" mass="53153">MEIDTISELLNELSNIHFPSGPIYQEVERKKALLETDELACIYHLSESHVPGLRYKAIYRFEKNLKNESDSKYIGINKSNIDFNCKDENTKKNISDMLRKVEEMPKEWVIIQLTPEFNAKGNFETLDGTFYTDALYVTMFHCGKNQPKPFYIKIDAPLDRINGKVIQIRQEMESIIVDNRKSFTNIKMDDKKADHFNSHVDKHIYSKARYVINNRLKNLVKDIQDIWLGGWRCLFAGKLVDEHENDISEKLQTLLLNYQMNEVPEKIKCILHCLIRSSNHLKIAQIKQMIQFCFPNNRELHINLSKSIYELGLMNNFSQKRRHPVILVVDEKLDALPWEMLDVLQDHPVSRMPSLHFTYALFKEHEDSIVDGVKVGVDCQKGNYIINPGLDLKRMEARLQNFFNYWTPNWNGLVGVKPSREEFEELLLNCDIFSYNGHGNGSQFFSSDRIQRLR</sequence>
<dbReference type="OrthoDB" id="10255632at2759"/>
<dbReference type="GO" id="GO:0005634">
    <property type="term" value="C:nucleus"/>
    <property type="evidence" value="ECO:0007669"/>
    <property type="project" value="InterPro"/>
</dbReference>
<feature type="non-terminal residue" evidence="6">
    <location>
        <position position="454"/>
    </location>
</feature>
<comment type="caution">
    <text evidence="6">The sequence shown here is derived from an EMBL/GenBank/DDBJ whole genome shotgun (WGS) entry which is preliminary data.</text>
</comment>
<comment type="catalytic activity">
    <reaction evidence="1">
        <text>All bonds known to be hydrolyzed by this endopeptidase have arginine in P1 and an acidic residue in P4. P6 is often occupied by an acidic residue or by a hydroxy-amino-acid residue, the phosphorylation of which enhances cleavage.</text>
        <dbReference type="EC" id="3.4.22.49"/>
    </reaction>
</comment>
<evidence type="ECO:0000256" key="2">
    <source>
        <dbReference type="ARBA" id="ARBA00012489"/>
    </source>
</evidence>
<evidence type="ECO:0000259" key="5">
    <source>
        <dbReference type="PROSITE" id="PS51700"/>
    </source>
</evidence>
<keyword evidence="4" id="KW-0159">Chromosome partition</keyword>
<reference evidence="6 7" key="1">
    <citation type="submission" date="2015-09" db="EMBL/GenBank/DDBJ databases">
        <title>Draft genome of the scarab beetle Oryctes borbonicus.</title>
        <authorList>
            <person name="Meyer J.M."/>
            <person name="Markov G.V."/>
            <person name="Baskaran P."/>
            <person name="Herrmann M."/>
            <person name="Sommer R.J."/>
            <person name="Roedelsperger C."/>
        </authorList>
    </citation>
    <scope>NUCLEOTIDE SEQUENCE [LARGE SCALE GENOMIC DNA]</scope>
    <source>
        <strain evidence="6">OB123</strain>
        <tissue evidence="6">Whole animal</tissue>
    </source>
</reference>
<keyword evidence="3" id="KW-0378">Hydrolase</keyword>
<dbReference type="GO" id="GO:0004197">
    <property type="term" value="F:cysteine-type endopeptidase activity"/>
    <property type="evidence" value="ECO:0007669"/>
    <property type="project" value="InterPro"/>
</dbReference>
<accession>A0A0T6BBP9</accession>
<dbReference type="GO" id="GO:0005737">
    <property type="term" value="C:cytoplasm"/>
    <property type="evidence" value="ECO:0007669"/>
    <property type="project" value="TreeGrafter"/>
</dbReference>